<dbReference type="InterPro" id="IPR014957">
    <property type="entry name" value="IDEAL_dom"/>
</dbReference>
<keyword evidence="3" id="KW-1185">Reference proteome</keyword>
<dbReference type="EMBL" id="BORP01000001">
    <property type="protein sequence ID" value="GIO25659.1"/>
    <property type="molecule type" value="Genomic_DNA"/>
</dbReference>
<dbReference type="InterPro" id="IPR027393">
    <property type="entry name" value="Virus_scaffolding_prot_C"/>
</dbReference>
<feature type="domain" description="IDEAL" evidence="1">
    <location>
        <begin position="35"/>
        <end position="71"/>
    </location>
</feature>
<dbReference type="Gene3D" id="4.10.810.10">
    <property type="entry name" value="Virus Scaffolding Protein, Chain A"/>
    <property type="match status" value="1"/>
</dbReference>
<sequence length="77" mass="9555">MKKERVVYHFYPYEGNVLNAKREISFEIKLSSRMILDEICFNWNKKMLEEKINSSIQKGNKEDFEKVRERYLQYIWE</sequence>
<gene>
    <name evidence="2" type="ORF">J43TS3_02700</name>
</gene>
<comment type="caution">
    <text evidence="2">The sequence shown here is derived from an EMBL/GenBank/DDBJ whole genome shotgun (WGS) entry which is preliminary data.</text>
</comment>
<dbReference type="AlphaFoldDB" id="A0A920C620"/>
<evidence type="ECO:0000313" key="3">
    <source>
        <dbReference type="Proteomes" id="UP000676917"/>
    </source>
</evidence>
<proteinExistence type="predicted"/>
<protein>
    <recommendedName>
        <fullName evidence="1">IDEAL domain-containing protein</fullName>
    </recommendedName>
</protein>
<evidence type="ECO:0000313" key="2">
    <source>
        <dbReference type="EMBL" id="GIO25659.1"/>
    </source>
</evidence>
<accession>A0A920C620</accession>
<organism evidence="2 3">
    <name type="scientific">Ornithinibacillus bavariensis</name>
    <dbReference type="NCBI Taxonomy" id="545502"/>
    <lineage>
        <taxon>Bacteria</taxon>
        <taxon>Bacillati</taxon>
        <taxon>Bacillota</taxon>
        <taxon>Bacilli</taxon>
        <taxon>Bacillales</taxon>
        <taxon>Bacillaceae</taxon>
        <taxon>Ornithinibacillus</taxon>
    </lineage>
</organism>
<reference evidence="2" key="1">
    <citation type="submission" date="2021-03" db="EMBL/GenBank/DDBJ databases">
        <title>Antimicrobial resistance genes in bacteria isolated from Japanese honey, and their potential for conferring macrolide and lincosamide resistance in the American foulbrood pathogen Paenibacillus larvae.</title>
        <authorList>
            <person name="Okamoto M."/>
            <person name="Kumagai M."/>
            <person name="Kanamori H."/>
            <person name="Takamatsu D."/>
        </authorList>
    </citation>
    <scope>NUCLEOTIDE SEQUENCE</scope>
    <source>
        <strain evidence="2">J43TS3</strain>
    </source>
</reference>
<dbReference type="RefSeq" id="WP_212919187.1">
    <property type="nucleotide sequence ID" value="NZ_BORP01000001.1"/>
</dbReference>
<name>A0A920C620_9BACI</name>
<dbReference type="Proteomes" id="UP000676917">
    <property type="component" value="Unassembled WGS sequence"/>
</dbReference>
<dbReference type="SMART" id="SM00914">
    <property type="entry name" value="IDEAL"/>
    <property type="match status" value="1"/>
</dbReference>
<evidence type="ECO:0000259" key="1">
    <source>
        <dbReference type="SMART" id="SM00914"/>
    </source>
</evidence>